<protein>
    <submittedName>
        <fullName evidence="3">CPBP family intramembrane glutamic endopeptidase</fullName>
        <ecNumber evidence="3">3.4.-.-</ecNumber>
    </submittedName>
</protein>
<dbReference type="GO" id="GO:0004175">
    <property type="term" value="F:endopeptidase activity"/>
    <property type="evidence" value="ECO:0007669"/>
    <property type="project" value="UniProtKB-ARBA"/>
</dbReference>
<gene>
    <name evidence="3" type="ORF">ACFR9S_13980</name>
</gene>
<dbReference type="RefSeq" id="WP_379818904.1">
    <property type="nucleotide sequence ID" value="NZ_JBHUDH010000187.1"/>
</dbReference>
<proteinExistence type="predicted"/>
<keyword evidence="1" id="KW-1133">Transmembrane helix</keyword>
<evidence type="ECO:0000256" key="1">
    <source>
        <dbReference type="SAM" id="Phobius"/>
    </source>
</evidence>
<keyword evidence="4" id="KW-1185">Reference proteome</keyword>
<accession>A0ABD6B8V7</accession>
<keyword evidence="3" id="KW-0378">Hydrolase</keyword>
<dbReference type="EC" id="3.4.-.-" evidence="3"/>
<dbReference type="InterPro" id="IPR003675">
    <property type="entry name" value="Rce1/LyrA-like_dom"/>
</dbReference>
<organism evidence="3 4">
    <name type="scientific">Halolamina salina</name>
    <dbReference type="NCBI Taxonomy" id="1220023"/>
    <lineage>
        <taxon>Archaea</taxon>
        <taxon>Methanobacteriati</taxon>
        <taxon>Methanobacteriota</taxon>
        <taxon>Stenosarchaea group</taxon>
        <taxon>Halobacteria</taxon>
        <taxon>Halobacteriales</taxon>
        <taxon>Haloferacaceae</taxon>
    </lineage>
</organism>
<evidence type="ECO:0000259" key="2">
    <source>
        <dbReference type="Pfam" id="PF02517"/>
    </source>
</evidence>
<sequence>MSIIGVGYLVVTGATAQLGFAFDMPWYWVPIWFLLTLTVSNGLTEEFVFRGYVQNKCTGLASSRSHRLSVAIGILGGAVLFGVAHIPVGLLLEGASPTAIPWIILANLIPGITYGIIYYLTQNVWYAGFVHGFGNAPVVPFDPSAVPSFIPVAAVSGLLIALGYRFMGGDTHPVTIDTQNQPSKSAE</sequence>
<keyword evidence="1" id="KW-0472">Membrane</keyword>
<keyword evidence="1" id="KW-0812">Transmembrane</keyword>
<name>A0ABD6B8V7_9EURY</name>
<evidence type="ECO:0000313" key="4">
    <source>
        <dbReference type="Proteomes" id="UP001597111"/>
    </source>
</evidence>
<dbReference type="EMBL" id="JBHUDH010000187">
    <property type="protein sequence ID" value="MFD1527391.1"/>
    <property type="molecule type" value="Genomic_DNA"/>
</dbReference>
<dbReference type="Pfam" id="PF02517">
    <property type="entry name" value="Rce1-like"/>
    <property type="match status" value="1"/>
</dbReference>
<comment type="caution">
    <text evidence="3">The sequence shown here is derived from an EMBL/GenBank/DDBJ whole genome shotgun (WGS) entry which is preliminary data.</text>
</comment>
<reference evidence="3 4" key="1">
    <citation type="journal article" date="2019" name="Int. J. Syst. Evol. Microbiol.">
        <title>The Global Catalogue of Microorganisms (GCM) 10K type strain sequencing project: providing services to taxonomists for standard genome sequencing and annotation.</title>
        <authorList>
            <consortium name="The Broad Institute Genomics Platform"/>
            <consortium name="The Broad Institute Genome Sequencing Center for Infectious Disease"/>
            <person name="Wu L."/>
            <person name="Ma J."/>
        </authorList>
    </citation>
    <scope>NUCLEOTIDE SEQUENCE [LARGE SCALE GENOMIC DNA]</scope>
    <source>
        <strain evidence="3 4">CGMCC 1.12285</strain>
    </source>
</reference>
<evidence type="ECO:0000313" key="3">
    <source>
        <dbReference type="EMBL" id="MFD1527391.1"/>
    </source>
</evidence>
<feature type="domain" description="CAAX prenyl protease 2/Lysostaphin resistance protein A-like" evidence="2">
    <location>
        <begin position="29"/>
        <end position="136"/>
    </location>
</feature>
<dbReference type="AlphaFoldDB" id="A0ABD6B8V7"/>
<dbReference type="Proteomes" id="UP001597111">
    <property type="component" value="Unassembled WGS sequence"/>
</dbReference>
<dbReference type="GO" id="GO:0080120">
    <property type="term" value="P:CAAX-box protein maturation"/>
    <property type="evidence" value="ECO:0007669"/>
    <property type="project" value="UniProtKB-ARBA"/>
</dbReference>
<feature type="transmembrane region" description="Helical" evidence="1">
    <location>
        <begin position="68"/>
        <end position="88"/>
    </location>
</feature>
<feature type="transmembrane region" description="Helical" evidence="1">
    <location>
        <begin position="100"/>
        <end position="120"/>
    </location>
</feature>